<reference evidence="1 2" key="1">
    <citation type="submission" date="2024-03" db="EMBL/GenBank/DDBJ databases">
        <title>Human intestinal bacterial collection.</title>
        <authorList>
            <person name="Pauvert C."/>
            <person name="Hitch T.C.A."/>
            <person name="Clavel T."/>
        </authorList>
    </citation>
    <scope>NUCLEOTIDE SEQUENCE [LARGE SCALE GENOMIC DNA]</scope>
    <source>
        <strain evidence="1 2">CLA-SR-H024</strain>
    </source>
</reference>
<evidence type="ECO:0000313" key="2">
    <source>
        <dbReference type="Proteomes" id="UP001465426"/>
    </source>
</evidence>
<protein>
    <recommendedName>
        <fullName evidence="3">LytR family transcriptional regulator</fullName>
    </recommendedName>
</protein>
<accession>A0ABV1EX60</accession>
<comment type="caution">
    <text evidence="1">The sequence shown here is derived from an EMBL/GenBank/DDBJ whole genome shotgun (WGS) entry which is preliminary data.</text>
</comment>
<keyword evidence="2" id="KW-1185">Reference proteome</keyword>
<proteinExistence type="predicted"/>
<sequence>MAEFNKLPKSLKKTIRYIMQDTDMNKLHEIEKVLIRTIKKRKETLKKETS</sequence>
<organism evidence="1 2">
    <name type="scientific">Niallia hominis</name>
    <dbReference type="NCBI Taxonomy" id="3133173"/>
    <lineage>
        <taxon>Bacteria</taxon>
        <taxon>Bacillati</taxon>
        <taxon>Bacillota</taxon>
        <taxon>Bacilli</taxon>
        <taxon>Bacillales</taxon>
        <taxon>Bacillaceae</taxon>
        <taxon>Niallia</taxon>
    </lineage>
</organism>
<dbReference type="RefSeq" id="WP_349204204.1">
    <property type="nucleotide sequence ID" value="NZ_JBBMFN010000004.1"/>
</dbReference>
<gene>
    <name evidence="1" type="ORF">WMO63_03345</name>
</gene>
<dbReference type="EMBL" id="JBBMFN010000004">
    <property type="protein sequence ID" value="MEQ2464702.1"/>
    <property type="molecule type" value="Genomic_DNA"/>
</dbReference>
<evidence type="ECO:0000313" key="1">
    <source>
        <dbReference type="EMBL" id="MEQ2464702.1"/>
    </source>
</evidence>
<dbReference type="Proteomes" id="UP001465426">
    <property type="component" value="Unassembled WGS sequence"/>
</dbReference>
<evidence type="ECO:0008006" key="3">
    <source>
        <dbReference type="Google" id="ProtNLM"/>
    </source>
</evidence>
<name>A0ABV1EX60_9BACI</name>